<organism evidence="2 3">
    <name type="scientific">Ktedonobacter robiniae</name>
    <dbReference type="NCBI Taxonomy" id="2778365"/>
    <lineage>
        <taxon>Bacteria</taxon>
        <taxon>Bacillati</taxon>
        <taxon>Chloroflexota</taxon>
        <taxon>Ktedonobacteria</taxon>
        <taxon>Ktedonobacterales</taxon>
        <taxon>Ktedonobacteraceae</taxon>
        <taxon>Ktedonobacter</taxon>
    </lineage>
</organism>
<accession>A0ABQ3UMY2</accession>
<sequence length="142" mass="16573">MEIREYWTLSDPEILAYLDPQHQWKGLRGIGVVRAQRRMEQKTTKETRYFLLSFSSVNAFATAARSHWGIENSLHWVLDIAFREDESRVRLGHADENLAVLRHISLNLLRQERSSRVGIHAKRLKAGWDTNIFGVFLMGLIR</sequence>
<evidence type="ECO:0000313" key="3">
    <source>
        <dbReference type="Proteomes" id="UP000654345"/>
    </source>
</evidence>
<dbReference type="NCBIfam" id="NF033564">
    <property type="entry name" value="transpos_ISAs1"/>
    <property type="match status" value="1"/>
</dbReference>
<dbReference type="InterPro" id="IPR047647">
    <property type="entry name" value="ISAs1_transpos"/>
</dbReference>
<protein>
    <recommendedName>
        <fullName evidence="1">Transposase IS4-like domain-containing protein</fullName>
    </recommendedName>
</protein>
<keyword evidence="3" id="KW-1185">Reference proteome</keyword>
<name>A0ABQ3UMY2_9CHLR</name>
<dbReference type="InterPro" id="IPR002559">
    <property type="entry name" value="Transposase_11"/>
</dbReference>
<dbReference type="Pfam" id="PF01609">
    <property type="entry name" value="DDE_Tnp_1"/>
    <property type="match status" value="1"/>
</dbReference>
<gene>
    <name evidence="2" type="ORF">KSB_22150</name>
</gene>
<dbReference type="EMBL" id="BNJG01000001">
    <property type="protein sequence ID" value="GHO53740.1"/>
    <property type="molecule type" value="Genomic_DNA"/>
</dbReference>
<dbReference type="Proteomes" id="UP000654345">
    <property type="component" value="Unassembled WGS sequence"/>
</dbReference>
<evidence type="ECO:0000313" key="2">
    <source>
        <dbReference type="EMBL" id="GHO53740.1"/>
    </source>
</evidence>
<reference evidence="2 3" key="1">
    <citation type="journal article" date="2021" name="Int. J. Syst. Evol. Microbiol.">
        <title>Reticulibacter mediterranei gen. nov., sp. nov., within the new family Reticulibacteraceae fam. nov., and Ktedonospora formicarum gen. nov., sp. nov., Ktedonobacter robiniae sp. nov., Dictyobacter formicarum sp. nov. and Dictyobacter arantiisoli sp. nov., belonging to the class Ktedonobacteria.</title>
        <authorList>
            <person name="Yabe S."/>
            <person name="Zheng Y."/>
            <person name="Wang C.M."/>
            <person name="Sakai Y."/>
            <person name="Abe K."/>
            <person name="Yokota A."/>
            <person name="Donadio S."/>
            <person name="Cavaletti L."/>
            <person name="Monciardini P."/>
        </authorList>
    </citation>
    <scope>NUCLEOTIDE SEQUENCE [LARGE SCALE GENOMIC DNA]</scope>
    <source>
        <strain evidence="2 3">SOSP1-30</strain>
    </source>
</reference>
<comment type="caution">
    <text evidence="2">The sequence shown here is derived from an EMBL/GenBank/DDBJ whole genome shotgun (WGS) entry which is preliminary data.</text>
</comment>
<evidence type="ECO:0000259" key="1">
    <source>
        <dbReference type="Pfam" id="PF01609"/>
    </source>
</evidence>
<dbReference type="InterPro" id="IPR051698">
    <property type="entry name" value="Transposase_11-like"/>
</dbReference>
<dbReference type="PANTHER" id="PTHR30298">
    <property type="entry name" value="H REPEAT-ASSOCIATED PREDICTED TRANSPOSASE"/>
    <property type="match status" value="1"/>
</dbReference>
<feature type="domain" description="Transposase IS4-like" evidence="1">
    <location>
        <begin position="42"/>
        <end position="108"/>
    </location>
</feature>
<dbReference type="PANTHER" id="PTHR30298:SF0">
    <property type="entry name" value="PROTEIN YBFL-RELATED"/>
    <property type="match status" value="1"/>
</dbReference>
<proteinExistence type="predicted"/>